<dbReference type="PANTHER" id="PTHR39430">
    <property type="entry name" value="MEMBRANE-ASSOCIATED PROTEASE-RELATED"/>
    <property type="match status" value="1"/>
</dbReference>
<dbReference type="RefSeq" id="WP_023391651.1">
    <property type="nucleotide sequence ID" value="NZ_KI535340.1"/>
</dbReference>
<evidence type="ECO:0000256" key="2">
    <source>
        <dbReference type="SAM" id="Phobius"/>
    </source>
</evidence>
<keyword evidence="4" id="KW-0645">Protease</keyword>
<accession>W1Q321</accession>
<feature type="domain" description="CAAX prenyl protease 2/Lysostaphin resistance protein A-like" evidence="3">
    <location>
        <begin position="138"/>
        <end position="230"/>
    </location>
</feature>
<name>W1Q321_ABIDE</name>
<dbReference type="GO" id="GO:0006508">
    <property type="term" value="P:proteolysis"/>
    <property type="evidence" value="ECO:0007669"/>
    <property type="project" value="UniProtKB-KW"/>
</dbReference>
<feature type="transmembrane region" description="Helical" evidence="2">
    <location>
        <begin position="194"/>
        <end position="214"/>
    </location>
</feature>
<keyword evidence="2" id="KW-0812">Transmembrane</keyword>
<dbReference type="EMBL" id="ACIN03000007">
    <property type="protein sequence ID" value="ESK65532.1"/>
    <property type="molecule type" value="Genomic_DNA"/>
</dbReference>
<keyword evidence="2" id="KW-1133">Transmembrane helix</keyword>
<comment type="similarity">
    <text evidence="1">Belongs to the UPF0177 family.</text>
</comment>
<evidence type="ECO:0000256" key="1">
    <source>
        <dbReference type="ARBA" id="ARBA00009067"/>
    </source>
</evidence>
<feature type="transmembrane region" description="Helical" evidence="2">
    <location>
        <begin position="226"/>
        <end position="248"/>
    </location>
</feature>
<gene>
    <name evidence="4" type="ORF">GCWU000182_001006</name>
</gene>
<reference evidence="4" key="1">
    <citation type="submission" date="2013-06" db="EMBL/GenBank/DDBJ databases">
        <authorList>
            <person name="Weinstock G."/>
            <person name="Sodergren E."/>
            <person name="Clifton S."/>
            <person name="Fulton L."/>
            <person name="Fulton B."/>
            <person name="Courtney L."/>
            <person name="Fronick C."/>
            <person name="Harrison M."/>
            <person name="Strong C."/>
            <person name="Farmer C."/>
            <person name="Delahaunty K."/>
            <person name="Markovic C."/>
            <person name="Hall O."/>
            <person name="Minx P."/>
            <person name="Tomlinson C."/>
            <person name="Mitreva M."/>
            <person name="Nelson J."/>
            <person name="Hou S."/>
            <person name="Wollam A."/>
            <person name="Pepin K.H."/>
            <person name="Johnson M."/>
            <person name="Bhonagiri V."/>
            <person name="Nash W.E."/>
            <person name="Warren W."/>
            <person name="Chinwalla A."/>
            <person name="Mardis E.R."/>
            <person name="Wilson R.K."/>
        </authorList>
    </citation>
    <scope>NUCLEOTIDE SEQUENCE [LARGE SCALE GENOMIC DNA]</scope>
    <source>
        <strain evidence="4">ATCC 49176</strain>
    </source>
</reference>
<feature type="transmembrane region" description="Helical" evidence="2">
    <location>
        <begin position="102"/>
        <end position="123"/>
    </location>
</feature>
<dbReference type="HOGENOM" id="CLU_051806_1_0_9"/>
<dbReference type="Pfam" id="PF02517">
    <property type="entry name" value="Rce1-like"/>
    <property type="match status" value="1"/>
</dbReference>
<organism evidence="4 5">
    <name type="scientific">Abiotrophia defectiva ATCC 49176</name>
    <dbReference type="NCBI Taxonomy" id="592010"/>
    <lineage>
        <taxon>Bacteria</taxon>
        <taxon>Bacillati</taxon>
        <taxon>Bacillota</taxon>
        <taxon>Bacilli</taxon>
        <taxon>Lactobacillales</taxon>
        <taxon>Aerococcaceae</taxon>
        <taxon>Abiotrophia</taxon>
    </lineage>
</organism>
<feature type="transmembrane region" description="Helical" evidence="2">
    <location>
        <begin position="12"/>
        <end position="30"/>
    </location>
</feature>
<feature type="transmembrane region" description="Helical" evidence="2">
    <location>
        <begin position="268"/>
        <end position="287"/>
    </location>
</feature>
<dbReference type="Proteomes" id="UP000019050">
    <property type="component" value="Unassembled WGS sequence"/>
</dbReference>
<dbReference type="eggNOG" id="COG1266">
    <property type="taxonomic scope" value="Bacteria"/>
</dbReference>
<feature type="transmembrane region" description="Helical" evidence="2">
    <location>
        <begin position="61"/>
        <end position="82"/>
    </location>
</feature>
<proteinExistence type="inferred from homology"/>
<keyword evidence="2" id="KW-0472">Membrane</keyword>
<evidence type="ECO:0000259" key="3">
    <source>
        <dbReference type="Pfam" id="PF02517"/>
    </source>
</evidence>
<dbReference type="PANTHER" id="PTHR39430:SF1">
    <property type="entry name" value="PROTEASE"/>
    <property type="match status" value="1"/>
</dbReference>
<dbReference type="STRING" id="592010.GCWU000182_001006"/>
<keyword evidence="5" id="KW-1185">Reference proteome</keyword>
<keyword evidence="4" id="KW-0378">Hydrolase</keyword>
<dbReference type="GeneID" id="84817547"/>
<dbReference type="GO" id="GO:0004175">
    <property type="term" value="F:endopeptidase activity"/>
    <property type="evidence" value="ECO:0007669"/>
    <property type="project" value="UniProtKB-ARBA"/>
</dbReference>
<evidence type="ECO:0000313" key="4">
    <source>
        <dbReference type="EMBL" id="ESK65532.1"/>
    </source>
</evidence>
<dbReference type="InterPro" id="IPR003675">
    <property type="entry name" value="Rce1/LyrA-like_dom"/>
</dbReference>
<feature type="transmembrane region" description="Helical" evidence="2">
    <location>
        <begin position="169"/>
        <end position="188"/>
    </location>
</feature>
<protein>
    <submittedName>
        <fullName evidence="4">CAAX amino terminal protease family protein</fullName>
    </submittedName>
</protein>
<evidence type="ECO:0000313" key="5">
    <source>
        <dbReference type="Proteomes" id="UP000019050"/>
    </source>
</evidence>
<feature type="transmembrane region" description="Helical" evidence="2">
    <location>
        <begin position="135"/>
        <end position="157"/>
    </location>
</feature>
<sequence length="301" mass="33322">MPFIKAKSSQASGWGWMLSMLAFPLLFHYLQDWQTKATLWGITHPRFQILNWTHPDLVAPLLNVLALFSTLIPLLGFALYGWTLGRRSWESMGFKRPLIGPYLLGFILGGLQLLACLIIPALLGHLSLERISQTPVLVTLLYLAGFLVQGLSEEVICRGYLMNGLALRFPTWLAVLANSLIFAAMHLGNPNVSSLALVNLTLAGLTFSLLFAYTENIWFVGAAHSAWNFVQGPVLGIQVSGMSLPFPIWRTRLESPKLWTGGDFGLEGGLYCLIIEVLAILILIYLVKAKAQKKVQLEAKS</sequence>
<dbReference type="AlphaFoldDB" id="W1Q321"/>
<dbReference type="GO" id="GO:0080120">
    <property type="term" value="P:CAAX-box protein maturation"/>
    <property type="evidence" value="ECO:0007669"/>
    <property type="project" value="UniProtKB-ARBA"/>
</dbReference>
<dbReference type="OrthoDB" id="324900at2"/>
<comment type="caution">
    <text evidence="4">The sequence shown here is derived from an EMBL/GenBank/DDBJ whole genome shotgun (WGS) entry which is preliminary data.</text>
</comment>